<dbReference type="RefSeq" id="WP_101719592.1">
    <property type="nucleotide sequence ID" value="NZ_PJRS01000040.1"/>
</dbReference>
<dbReference type="AlphaFoldDB" id="A0A2N5D862"/>
<comment type="caution">
    <text evidence="2">The sequence shown here is derived from an EMBL/GenBank/DDBJ whole genome shotgun (WGS) entry which is preliminary data.</text>
</comment>
<accession>A0A2N5D862</accession>
<proteinExistence type="predicted"/>
<organism evidence="2 3">
    <name type="scientific">Caulobacter zeae</name>
    <dbReference type="NCBI Taxonomy" id="2055137"/>
    <lineage>
        <taxon>Bacteria</taxon>
        <taxon>Pseudomonadati</taxon>
        <taxon>Pseudomonadota</taxon>
        <taxon>Alphaproteobacteria</taxon>
        <taxon>Caulobacterales</taxon>
        <taxon>Caulobacteraceae</taxon>
        <taxon>Caulobacter</taxon>
    </lineage>
</organism>
<gene>
    <name evidence="2" type="ORF">SGCZBJ_18835</name>
</gene>
<protein>
    <submittedName>
        <fullName evidence="2">Uncharacterized protein</fullName>
    </submittedName>
</protein>
<evidence type="ECO:0000313" key="3">
    <source>
        <dbReference type="Proteomes" id="UP000234479"/>
    </source>
</evidence>
<reference evidence="2 3" key="1">
    <citation type="submission" date="2017-12" db="EMBL/GenBank/DDBJ databases">
        <title>The genome sequence of Caulobacter sp. 410.</title>
        <authorList>
            <person name="Gao J."/>
            <person name="Mao X."/>
            <person name="Sun J."/>
        </authorList>
    </citation>
    <scope>NUCLEOTIDE SEQUENCE [LARGE SCALE GENOMIC DNA]</scope>
    <source>
        <strain evidence="2 3">410</strain>
    </source>
</reference>
<evidence type="ECO:0000256" key="1">
    <source>
        <dbReference type="SAM" id="MobiDB-lite"/>
    </source>
</evidence>
<feature type="compositionally biased region" description="Pro residues" evidence="1">
    <location>
        <begin position="30"/>
        <end position="45"/>
    </location>
</feature>
<feature type="region of interest" description="Disordered" evidence="1">
    <location>
        <begin position="1"/>
        <end position="45"/>
    </location>
</feature>
<name>A0A2N5D862_9CAUL</name>
<dbReference type="EMBL" id="PJRS01000040">
    <property type="protein sequence ID" value="PLR22254.1"/>
    <property type="molecule type" value="Genomic_DNA"/>
</dbReference>
<sequence>MPILALSRHPGRSEAESRDPGAAALRRYPPGRPNWLPSPAPLGPG</sequence>
<dbReference type="Proteomes" id="UP000234479">
    <property type="component" value="Unassembled WGS sequence"/>
</dbReference>
<keyword evidence="3" id="KW-1185">Reference proteome</keyword>
<evidence type="ECO:0000313" key="2">
    <source>
        <dbReference type="EMBL" id="PLR22254.1"/>
    </source>
</evidence>